<reference evidence="2 3" key="1">
    <citation type="journal article" date="2024" name="Chem. Sci.">
        <title>Discovery of megapolipeptins by genome mining of a Burkholderiales bacteria collection.</title>
        <authorList>
            <person name="Paulo B.S."/>
            <person name="Recchia M.J.J."/>
            <person name="Lee S."/>
            <person name="Fergusson C.H."/>
            <person name="Romanowski S.B."/>
            <person name="Hernandez A."/>
            <person name="Krull N."/>
            <person name="Liu D.Y."/>
            <person name="Cavanagh H."/>
            <person name="Bos A."/>
            <person name="Gray C.A."/>
            <person name="Murphy B.T."/>
            <person name="Linington R.G."/>
            <person name="Eustaquio A.S."/>
        </authorList>
    </citation>
    <scope>NUCLEOTIDE SEQUENCE [LARGE SCALE GENOMIC DNA]</scope>
    <source>
        <strain evidence="2 3">RL21-008-BIB-A</strain>
    </source>
</reference>
<proteinExistence type="predicted"/>
<evidence type="ECO:0000256" key="1">
    <source>
        <dbReference type="SAM" id="SignalP"/>
    </source>
</evidence>
<feature type="chain" id="PRO_5047149917" evidence="1">
    <location>
        <begin position="23"/>
        <end position="176"/>
    </location>
</feature>
<dbReference type="PANTHER" id="PTHR37625">
    <property type="entry name" value="OUTER MEMBRANE LIPOPROTEIN-RELATED"/>
    <property type="match status" value="1"/>
</dbReference>
<dbReference type="RefSeq" id="WP_408160434.1">
    <property type="nucleotide sequence ID" value="NZ_JAQQFM010000013.1"/>
</dbReference>
<evidence type="ECO:0000313" key="2">
    <source>
        <dbReference type="EMBL" id="MFL9927190.1"/>
    </source>
</evidence>
<gene>
    <name evidence="2" type="primary">tssJ</name>
    <name evidence="2" type="ORF">PQR62_23160</name>
</gene>
<accession>A0ABW9AFJ2</accession>
<sequence>MHFKFIAAVCAASLLSGCGAWQAVSDTTVSVARSVFTKQVKVLNIDFKAREQLNPDDNQKSLSVVVRVYQLKDHKTFDSASYRDLLRNDKSILAGDLLDSRGLMLLPGTTASLSQPMQEGTRFIGVAVFFRKTALDTHWRRVLPKKMLSADEPLRLELLDSELIVAGDPLSERPAR</sequence>
<dbReference type="InterPro" id="IPR017734">
    <property type="entry name" value="T6SS_SciN"/>
</dbReference>
<dbReference type="PANTHER" id="PTHR37625:SF4">
    <property type="entry name" value="OUTER MEMBRANE LIPOPROTEIN"/>
    <property type="match status" value="1"/>
</dbReference>
<dbReference type="InterPro" id="IPR038706">
    <property type="entry name" value="Type_VI_SciN-like_sf"/>
</dbReference>
<evidence type="ECO:0000313" key="3">
    <source>
        <dbReference type="Proteomes" id="UP001629246"/>
    </source>
</evidence>
<name>A0ABW9AFJ2_9BURK</name>
<dbReference type="EMBL" id="JAQQFM010000013">
    <property type="protein sequence ID" value="MFL9927190.1"/>
    <property type="molecule type" value="Genomic_DNA"/>
</dbReference>
<dbReference type="NCBIfam" id="TIGR03352">
    <property type="entry name" value="VI_chp_3"/>
    <property type="match status" value="1"/>
</dbReference>
<dbReference type="PROSITE" id="PS51257">
    <property type="entry name" value="PROKAR_LIPOPROTEIN"/>
    <property type="match status" value="1"/>
</dbReference>
<protein>
    <submittedName>
        <fullName evidence="2">Type VI secretion system lipoprotein TssJ</fullName>
    </submittedName>
</protein>
<comment type="caution">
    <text evidence="2">The sequence shown here is derived from an EMBL/GenBank/DDBJ whole genome shotgun (WGS) entry which is preliminary data.</text>
</comment>
<organism evidence="2 3">
    <name type="scientific">Herbaspirillum lusitanum</name>
    <dbReference type="NCBI Taxonomy" id="213312"/>
    <lineage>
        <taxon>Bacteria</taxon>
        <taxon>Pseudomonadati</taxon>
        <taxon>Pseudomonadota</taxon>
        <taxon>Betaproteobacteria</taxon>
        <taxon>Burkholderiales</taxon>
        <taxon>Oxalobacteraceae</taxon>
        <taxon>Herbaspirillum</taxon>
    </lineage>
</organism>
<keyword evidence="3" id="KW-1185">Reference proteome</keyword>
<feature type="signal peptide" evidence="1">
    <location>
        <begin position="1"/>
        <end position="22"/>
    </location>
</feature>
<dbReference type="Gene3D" id="2.60.40.4150">
    <property type="entry name" value="Type VI secretion system, lipoprotein SciN"/>
    <property type="match status" value="1"/>
</dbReference>
<keyword evidence="2" id="KW-0449">Lipoprotein</keyword>
<dbReference type="Pfam" id="PF12790">
    <property type="entry name" value="T6SS-SciN"/>
    <property type="match status" value="1"/>
</dbReference>
<dbReference type="Proteomes" id="UP001629246">
    <property type="component" value="Unassembled WGS sequence"/>
</dbReference>
<keyword evidence="1" id="KW-0732">Signal</keyword>